<evidence type="ECO:0000256" key="4">
    <source>
        <dbReference type="ARBA" id="ARBA00022679"/>
    </source>
</evidence>
<keyword evidence="7" id="KW-0067">ATP-binding</keyword>
<proteinExistence type="predicted"/>
<dbReference type="Gene3D" id="1.10.510.10">
    <property type="entry name" value="Transferase(Phosphotransferase) domain 1"/>
    <property type="match status" value="1"/>
</dbReference>
<dbReference type="Proteomes" id="UP001174909">
    <property type="component" value="Unassembled WGS sequence"/>
</dbReference>
<sequence length="81" mass="9237">MLFGDEEEVKYKYKVIIMELCTGGSLYEVIDSPENAYGLDEPQFKQLIYDVAKGLSHLRAHNFVHRDIKPGNIMRCGTQDG</sequence>
<evidence type="ECO:0000256" key="2">
    <source>
        <dbReference type="ARBA" id="ARBA00022490"/>
    </source>
</evidence>
<feature type="non-terminal residue" evidence="9">
    <location>
        <position position="1"/>
    </location>
</feature>
<gene>
    <name evidence="9" type="ORF">GBAR_LOCUS20893</name>
</gene>
<dbReference type="Pfam" id="PF00069">
    <property type="entry name" value="Pkinase"/>
    <property type="match status" value="1"/>
</dbReference>
<organism evidence="9 10">
    <name type="scientific">Geodia barretti</name>
    <name type="common">Barrett's horny sponge</name>
    <dbReference type="NCBI Taxonomy" id="519541"/>
    <lineage>
        <taxon>Eukaryota</taxon>
        <taxon>Metazoa</taxon>
        <taxon>Porifera</taxon>
        <taxon>Demospongiae</taxon>
        <taxon>Heteroscleromorpha</taxon>
        <taxon>Tetractinellida</taxon>
        <taxon>Astrophorina</taxon>
        <taxon>Geodiidae</taxon>
        <taxon>Geodia</taxon>
    </lineage>
</organism>
<reference evidence="9" key="1">
    <citation type="submission" date="2023-03" db="EMBL/GenBank/DDBJ databases">
        <authorList>
            <person name="Steffen K."/>
            <person name="Cardenas P."/>
        </authorList>
    </citation>
    <scope>NUCLEOTIDE SEQUENCE</scope>
</reference>
<dbReference type="InterPro" id="IPR011009">
    <property type="entry name" value="Kinase-like_dom_sf"/>
</dbReference>
<evidence type="ECO:0000256" key="3">
    <source>
        <dbReference type="ARBA" id="ARBA00022527"/>
    </source>
</evidence>
<dbReference type="InterPro" id="IPR051180">
    <property type="entry name" value="IKK"/>
</dbReference>
<evidence type="ECO:0000259" key="8">
    <source>
        <dbReference type="PROSITE" id="PS50011"/>
    </source>
</evidence>
<keyword evidence="5" id="KW-0547">Nucleotide-binding</keyword>
<dbReference type="AlphaFoldDB" id="A0AA35SWE6"/>
<keyword evidence="6 9" id="KW-0418">Kinase</keyword>
<dbReference type="PANTHER" id="PTHR22969">
    <property type="entry name" value="IKB KINASE"/>
    <property type="match status" value="1"/>
</dbReference>
<feature type="domain" description="Protein kinase" evidence="8">
    <location>
        <begin position="1"/>
        <end position="81"/>
    </location>
</feature>
<name>A0AA35SWE6_GEOBA</name>
<dbReference type="EMBL" id="CASHTH010002930">
    <property type="protein sequence ID" value="CAI8037370.1"/>
    <property type="molecule type" value="Genomic_DNA"/>
</dbReference>
<comment type="subcellular location">
    <subcellularLocation>
        <location evidence="1">Cytoplasm</location>
    </subcellularLocation>
</comment>
<evidence type="ECO:0000313" key="9">
    <source>
        <dbReference type="EMBL" id="CAI8037370.1"/>
    </source>
</evidence>
<dbReference type="GO" id="GO:0005737">
    <property type="term" value="C:cytoplasm"/>
    <property type="evidence" value="ECO:0007669"/>
    <property type="project" value="UniProtKB-SubCell"/>
</dbReference>
<keyword evidence="3" id="KW-0723">Serine/threonine-protein kinase</keyword>
<evidence type="ECO:0000256" key="1">
    <source>
        <dbReference type="ARBA" id="ARBA00004496"/>
    </source>
</evidence>
<dbReference type="InterPro" id="IPR000719">
    <property type="entry name" value="Prot_kinase_dom"/>
</dbReference>
<comment type="caution">
    <text evidence="9">The sequence shown here is derived from an EMBL/GenBank/DDBJ whole genome shotgun (WGS) entry which is preliminary data.</text>
</comment>
<evidence type="ECO:0000256" key="6">
    <source>
        <dbReference type="ARBA" id="ARBA00022777"/>
    </source>
</evidence>
<evidence type="ECO:0000313" key="10">
    <source>
        <dbReference type="Proteomes" id="UP001174909"/>
    </source>
</evidence>
<dbReference type="PROSITE" id="PS50011">
    <property type="entry name" value="PROTEIN_KINASE_DOM"/>
    <property type="match status" value="1"/>
</dbReference>
<dbReference type="GO" id="GO:0004674">
    <property type="term" value="F:protein serine/threonine kinase activity"/>
    <property type="evidence" value="ECO:0007669"/>
    <property type="project" value="UniProtKB-KW"/>
</dbReference>
<keyword evidence="10" id="KW-1185">Reference proteome</keyword>
<accession>A0AA35SWE6</accession>
<dbReference type="PANTHER" id="PTHR22969:SF15">
    <property type="entry name" value="FI05319P"/>
    <property type="match status" value="1"/>
</dbReference>
<evidence type="ECO:0000256" key="7">
    <source>
        <dbReference type="ARBA" id="ARBA00022840"/>
    </source>
</evidence>
<protein>
    <submittedName>
        <fullName evidence="9">Serine/threonine-protein kinase TBK1</fullName>
    </submittedName>
</protein>
<evidence type="ECO:0000256" key="5">
    <source>
        <dbReference type="ARBA" id="ARBA00022741"/>
    </source>
</evidence>
<keyword evidence="2" id="KW-0963">Cytoplasm</keyword>
<dbReference type="SUPFAM" id="SSF56112">
    <property type="entry name" value="Protein kinase-like (PK-like)"/>
    <property type="match status" value="1"/>
</dbReference>
<dbReference type="GO" id="GO:0005524">
    <property type="term" value="F:ATP binding"/>
    <property type="evidence" value="ECO:0007669"/>
    <property type="project" value="UniProtKB-KW"/>
</dbReference>
<keyword evidence="4" id="KW-0808">Transferase</keyword>